<evidence type="ECO:0000313" key="2">
    <source>
        <dbReference type="Proteomes" id="UP001165378"/>
    </source>
</evidence>
<dbReference type="AlphaFoldDB" id="A0AA41PUJ4"/>
<name>A0AA41PUJ4_9ACTN</name>
<organism evidence="1 2">
    <name type="scientific">Yinghuangia soli</name>
    <dbReference type="NCBI Taxonomy" id="2908204"/>
    <lineage>
        <taxon>Bacteria</taxon>
        <taxon>Bacillati</taxon>
        <taxon>Actinomycetota</taxon>
        <taxon>Actinomycetes</taxon>
        <taxon>Kitasatosporales</taxon>
        <taxon>Streptomycetaceae</taxon>
        <taxon>Yinghuangia</taxon>
    </lineage>
</organism>
<evidence type="ECO:0000313" key="1">
    <source>
        <dbReference type="EMBL" id="MCF2526129.1"/>
    </source>
</evidence>
<accession>A0AA41PUJ4</accession>
<dbReference type="Proteomes" id="UP001165378">
    <property type="component" value="Unassembled WGS sequence"/>
</dbReference>
<sequence length="183" mass="20288">MTGFMHPVNLSCRFDPLGETYRSLQNADTSRSIIAEEAWRIRERYFPADVVFRVGVLDLSRVAVPVLDLAMSLEFAVKMLAMEGAAAVDSPGSSWRVGLERSGDAVTVSCGHDSRKSECSFADLAQAVGLFMRGTLDNLTEICPDLLLNDEIARLFRESGARHLGRDQAQRYARAVEARYRSV</sequence>
<protein>
    <submittedName>
        <fullName evidence="1">Uncharacterized protein</fullName>
    </submittedName>
</protein>
<keyword evidence="2" id="KW-1185">Reference proteome</keyword>
<dbReference type="RefSeq" id="WP_235050187.1">
    <property type="nucleotide sequence ID" value="NZ_JAKFHA010000001.1"/>
</dbReference>
<reference evidence="1" key="1">
    <citation type="submission" date="2022-01" db="EMBL/GenBank/DDBJ databases">
        <title>Genome-Based Taxonomic Classification of the Phylum Actinobacteria.</title>
        <authorList>
            <person name="Gao Y."/>
        </authorList>
    </citation>
    <scope>NUCLEOTIDE SEQUENCE</scope>
    <source>
        <strain evidence="1">KLBMP 8922</strain>
    </source>
</reference>
<gene>
    <name evidence="1" type="ORF">LZ495_02680</name>
</gene>
<dbReference type="EMBL" id="JAKFHA010000001">
    <property type="protein sequence ID" value="MCF2526129.1"/>
    <property type="molecule type" value="Genomic_DNA"/>
</dbReference>
<comment type="caution">
    <text evidence="1">The sequence shown here is derived from an EMBL/GenBank/DDBJ whole genome shotgun (WGS) entry which is preliminary data.</text>
</comment>
<proteinExistence type="predicted"/>